<organism evidence="4 5">
    <name type="scientific">Streptomyces marokkonensis</name>
    <dbReference type="NCBI Taxonomy" id="324855"/>
    <lineage>
        <taxon>Bacteria</taxon>
        <taxon>Bacillati</taxon>
        <taxon>Actinomycetota</taxon>
        <taxon>Actinomycetes</taxon>
        <taxon>Kitasatosporales</taxon>
        <taxon>Streptomycetaceae</taxon>
        <taxon>Streptomyces</taxon>
    </lineage>
</organism>
<gene>
    <name evidence="4" type="ORF">GCM10022384_59510</name>
</gene>
<reference evidence="5" key="1">
    <citation type="journal article" date="2019" name="Int. J. Syst. Evol. Microbiol.">
        <title>The Global Catalogue of Microorganisms (GCM) 10K type strain sequencing project: providing services to taxonomists for standard genome sequencing and annotation.</title>
        <authorList>
            <consortium name="The Broad Institute Genomics Platform"/>
            <consortium name="The Broad Institute Genome Sequencing Center for Infectious Disease"/>
            <person name="Wu L."/>
            <person name="Ma J."/>
        </authorList>
    </citation>
    <scope>NUCLEOTIDE SEQUENCE [LARGE SCALE GENOMIC DNA]</scope>
    <source>
        <strain evidence="5">JCM 17027</strain>
    </source>
</reference>
<proteinExistence type="predicted"/>
<name>A0ABP7S129_9ACTN</name>
<dbReference type="PANTHER" id="PTHR43364">
    <property type="entry name" value="NADH-SPECIFIC METHYLGLYOXAL REDUCTASE-RELATED"/>
    <property type="match status" value="1"/>
</dbReference>
<evidence type="ECO:0000256" key="2">
    <source>
        <dbReference type="SAM" id="MobiDB-lite"/>
    </source>
</evidence>
<keyword evidence="5" id="KW-1185">Reference proteome</keyword>
<dbReference type="InterPro" id="IPR050523">
    <property type="entry name" value="AKR_Detox_Biosynth"/>
</dbReference>
<dbReference type="InterPro" id="IPR036812">
    <property type="entry name" value="NAD(P)_OxRdtase_dom_sf"/>
</dbReference>
<dbReference type="SUPFAM" id="SSF51430">
    <property type="entry name" value="NAD(P)-linked oxidoreductase"/>
    <property type="match status" value="1"/>
</dbReference>
<evidence type="ECO:0000259" key="3">
    <source>
        <dbReference type="Pfam" id="PF00248"/>
    </source>
</evidence>
<dbReference type="Pfam" id="PF00248">
    <property type="entry name" value="Aldo_ket_red"/>
    <property type="match status" value="1"/>
</dbReference>
<dbReference type="Gene3D" id="3.20.20.100">
    <property type="entry name" value="NADP-dependent oxidoreductase domain"/>
    <property type="match status" value="1"/>
</dbReference>
<dbReference type="InterPro" id="IPR023210">
    <property type="entry name" value="NADP_OxRdtase_dom"/>
</dbReference>
<sequence length="363" mass="39714">MEYRQLGHSGIRVSRVVLGAFNFGGPTDETDATAIIDEALDAGVNLIDIANVYQDGRSEEIVGRAVRSRRDDVLIATKCYNEVGPGPNDWGNSAFAVKRECERSLRRLGTDHIDVYYLHRHDPHTPQEETLGALEDLVRAGKIRYFGTSTVPTPEDMAEQRGGLGVIPSWRIAQLVELARGTRLPRVVSEQSPYNLLEREIERDVLPLCGELGVGLLAYSPLAMGLLSERFLNGAAPAESRFTDWFSPGGPVWDPVYTALSRLSALAAEHGLSLPDFAHAWSFGAPGTTGTIVGPRSLDQWRRALRCYELEIGSDARAAVDLIVPPGTSLWFRTVERGHRLRASQGDGQQSSATETLIGSDHA</sequence>
<dbReference type="PANTHER" id="PTHR43364:SF4">
    <property type="entry name" value="NAD(P)-LINKED OXIDOREDUCTASE SUPERFAMILY PROTEIN"/>
    <property type="match status" value="1"/>
</dbReference>
<keyword evidence="1" id="KW-0560">Oxidoreductase</keyword>
<feature type="compositionally biased region" description="Polar residues" evidence="2">
    <location>
        <begin position="346"/>
        <end position="357"/>
    </location>
</feature>
<evidence type="ECO:0000256" key="1">
    <source>
        <dbReference type="ARBA" id="ARBA00023002"/>
    </source>
</evidence>
<evidence type="ECO:0000313" key="4">
    <source>
        <dbReference type="EMBL" id="GAA4005194.1"/>
    </source>
</evidence>
<protein>
    <submittedName>
        <fullName evidence="4">Aldo/keto reductase</fullName>
    </submittedName>
</protein>
<evidence type="ECO:0000313" key="5">
    <source>
        <dbReference type="Proteomes" id="UP001500034"/>
    </source>
</evidence>
<dbReference type="Proteomes" id="UP001500034">
    <property type="component" value="Unassembled WGS sequence"/>
</dbReference>
<accession>A0ABP7S129</accession>
<dbReference type="EMBL" id="BAABCQ010000169">
    <property type="protein sequence ID" value="GAA4005194.1"/>
    <property type="molecule type" value="Genomic_DNA"/>
</dbReference>
<dbReference type="RefSeq" id="WP_345596461.1">
    <property type="nucleotide sequence ID" value="NZ_BAABCQ010000169.1"/>
</dbReference>
<comment type="caution">
    <text evidence="4">The sequence shown here is derived from an EMBL/GenBank/DDBJ whole genome shotgun (WGS) entry which is preliminary data.</text>
</comment>
<feature type="domain" description="NADP-dependent oxidoreductase" evidence="3">
    <location>
        <begin position="16"/>
        <end position="321"/>
    </location>
</feature>
<feature type="region of interest" description="Disordered" evidence="2">
    <location>
        <begin position="341"/>
        <end position="363"/>
    </location>
</feature>